<keyword evidence="2" id="KW-1003">Cell membrane</keyword>
<feature type="transmembrane region" description="Helical" evidence="14">
    <location>
        <begin position="728"/>
        <end position="747"/>
    </location>
</feature>
<feature type="transmembrane region" description="Helical" evidence="14">
    <location>
        <begin position="899"/>
        <end position="918"/>
    </location>
</feature>
<keyword evidence="8 14" id="KW-0472">Membrane</keyword>
<dbReference type="SUPFAM" id="SSF81321">
    <property type="entry name" value="Family A G protein-coupled receptor-like"/>
    <property type="match status" value="3"/>
</dbReference>
<reference evidence="16" key="1">
    <citation type="submission" date="2022-03" db="EMBL/GenBank/DDBJ databases">
        <authorList>
            <person name="Alioto T."/>
            <person name="Alioto T."/>
            <person name="Gomez Garrido J."/>
        </authorList>
    </citation>
    <scope>NUCLEOTIDE SEQUENCE</scope>
</reference>
<evidence type="ECO:0000256" key="3">
    <source>
        <dbReference type="ARBA" id="ARBA00022606"/>
    </source>
</evidence>
<protein>
    <submittedName>
        <fullName evidence="16">Olfactory receptor</fullName>
    </submittedName>
</protein>
<proteinExistence type="inferred from homology"/>
<keyword evidence="3" id="KW-0716">Sensory transduction</keyword>
<evidence type="ECO:0000256" key="9">
    <source>
        <dbReference type="ARBA" id="ARBA00023157"/>
    </source>
</evidence>
<evidence type="ECO:0000313" key="17">
    <source>
        <dbReference type="Proteomes" id="UP001295444"/>
    </source>
</evidence>
<keyword evidence="11" id="KW-0325">Glycoprotein</keyword>
<keyword evidence="4 13" id="KW-0812">Transmembrane</keyword>
<sequence length="973" mass="110332">RFRKTSAGVRVLGAVVLVLVLGFENIHNLKIMLFNLFLINYIVTLSANVIIISLVITSQYIYSPMYFFLSHLSITDILLTTTIVPGMLHVTLKEGITMSLAGCFIQFYFFSTFITAECLLLTVMSYDRYLAICNPLRYSSIMGLKMCVYLVISAWGLSILIALPHILILSQMAFCGSNIIDHFFCDLIPVLQLSCSNGMTNAIVTIVMSTFFAFFPFAFITKTYISIFLTILRISTSHERQKAFSTCSSHLTVVCLYYGTLVCLGLVLLWGLLCHCSSSMTSVGEQILKLELVVLTPLVNPFIYSLRNKEIKSLLGRVLTCYAMALLMQLLHGPNMHEGKFLLLIFLFLIYLITLIGNLLIIVSVFFNAHLHSPMYFFLSNFSFSEIIFTTNITPNLLFATIHKGSRISVNLCITQYYTYSVSIWAECLLLAVMSYDRYLAICNPLHYSSVMSHKLCLQLLVWSWFVGLTVPIIEAIQLGGLTYCGHNIIDHFFCDFAPIIQLSCSDTNEIELTDFILSFPIFVFPVVFIIITYILIILTILRIPTNTGRKKAFSTCSSHLMVVCLYYGSCIFVYMSPSAENSFILKKVLSLIYTVVTPLINPFIYSLRNKEIRTSIKTLATKFYGVLIVNDIKFYGVLIVNDINNMHEGKFLLFIFLFLIYLTTLIGNLLIIVAVYFNAHLHSPMYFFLSNFSLSEIVFTTNITPNMLFATIHKGSRISVNLCITQYYTYSVSIWAECLLLAVMSYDRYLAICNPLHYSSVMSPRLCLHLVVWTWFVGFTVPIIEAIQLGGLTYCGHNIIDHFFCDFAPIIQLSCSDTNEIELTDFILSFPIFVFPVVFIIITYILIILTILRIPTNTGRKKAFSTCSSHLMVVCIYYGSSAIYVFPSGEQSFNMNKIVSLMYTVVTPLLNPLIYSLRNREIKVSLGKECRLAGDERTGKIPFYRSQSRSWKLCASGAIFQVKVCLFVMIPF</sequence>
<evidence type="ECO:0000256" key="11">
    <source>
        <dbReference type="ARBA" id="ARBA00023180"/>
    </source>
</evidence>
<evidence type="ECO:0000256" key="2">
    <source>
        <dbReference type="ARBA" id="ARBA00022475"/>
    </source>
</evidence>
<keyword evidence="9" id="KW-1015">Disulfide bond</keyword>
<dbReference type="Proteomes" id="UP001295444">
    <property type="component" value="Chromosome 03"/>
</dbReference>
<feature type="transmembrane region" description="Helical" evidence="14">
    <location>
        <begin position="652"/>
        <end position="678"/>
    </location>
</feature>
<comment type="similarity">
    <text evidence="13">Belongs to the G-protein coupled receptor 1 family.</text>
</comment>
<keyword evidence="12 13" id="KW-0807">Transducer</keyword>
<keyword evidence="17" id="KW-1185">Reference proteome</keyword>
<keyword evidence="10 13" id="KW-0675">Receptor</keyword>
<feature type="transmembrane region" description="Helical" evidence="14">
    <location>
        <begin position="104"/>
        <end position="126"/>
    </location>
</feature>
<keyword evidence="7 13" id="KW-0297">G-protein coupled receptor</keyword>
<feature type="transmembrane region" description="Helical" evidence="14">
    <location>
        <begin position="589"/>
        <end position="608"/>
    </location>
</feature>
<evidence type="ECO:0000256" key="7">
    <source>
        <dbReference type="ARBA" id="ARBA00023040"/>
    </source>
</evidence>
<feature type="transmembrane region" description="Helical" evidence="14">
    <location>
        <begin position="202"/>
        <end position="232"/>
    </location>
</feature>
<dbReference type="InterPro" id="IPR000725">
    <property type="entry name" value="Olfact_rcpt"/>
</dbReference>
<organism evidence="16 17">
    <name type="scientific">Pelobates cultripes</name>
    <name type="common">Western spadefoot toad</name>
    <dbReference type="NCBI Taxonomy" id="61616"/>
    <lineage>
        <taxon>Eukaryota</taxon>
        <taxon>Metazoa</taxon>
        <taxon>Chordata</taxon>
        <taxon>Craniata</taxon>
        <taxon>Vertebrata</taxon>
        <taxon>Euteleostomi</taxon>
        <taxon>Amphibia</taxon>
        <taxon>Batrachia</taxon>
        <taxon>Anura</taxon>
        <taxon>Pelobatoidea</taxon>
        <taxon>Pelobatidae</taxon>
        <taxon>Pelobates</taxon>
    </lineage>
</organism>
<evidence type="ECO:0000256" key="6">
    <source>
        <dbReference type="ARBA" id="ARBA00022989"/>
    </source>
</evidence>
<accession>A0AAD1RJ17</accession>
<evidence type="ECO:0000256" key="8">
    <source>
        <dbReference type="ARBA" id="ARBA00023136"/>
    </source>
</evidence>
<evidence type="ECO:0000256" key="10">
    <source>
        <dbReference type="ARBA" id="ARBA00023170"/>
    </source>
</evidence>
<feature type="transmembrane region" description="Helical" evidence="14">
    <location>
        <begin position="7"/>
        <end position="26"/>
    </location>
</feature>
<keyword evidence="5" id="KW-0552">Olfaction</keyword>
<dbReference type="PANTHER" id="PTHR24242:SF253">
    <property type="entry name" value="OLFACTORY RECEPTOR-RELATED"/>
    <property type="match status" value="1"/>
</dbReference>
<evidence type="ECO:0000256" key="13">
    <source>
        <dbReference type="RuleBase" id="RU000688"/>
    </source>
</evidence>
<feature type="transmembrane region" description="Helical" evidence="14">
    <location>
        <begin position="554"/>
        <end position="577"/>
    </location>
</feature>
<feature type="transmembrane region" description="Helical" evidence="14">
    <location>
        <begin position="516"/>
        <end position="542"/>
    </location>
</feature>
<dbReference type="PRINTS" id="PR00237">
    <property type="entry name" value="GPCRRHODOPSN"/>
</dbReference>
<evidence type="ECO:0000259" key="15">
    <source>
        <dbReference type="PROSITE" id="PS50262"/>
    </source>
</evidence>
<feature type="domain" description="G-protein coupled receptors family 1 profile" evidence="15">
    <location>
        <begin position="357"/>
        <end position="606"/>
    </location>
</feature>
<dbReference type="GO" id="GO:0004984">
    <property type="term" value="F:olfactory receptor activity"/>
    <property type="evidence" value="ECO:0007669"/>
    <property type="project" value="InterPro"/>
</dbReference>
<feature type="transmembrane region" description="Helical" evidence="14">
    <location>
        <begin position="343"/>
        <end position="367"/>
    </location>
</feature>
<feature type="transmembrane region" description="Helical" evidence="14">
    <location>
        <begin position="767"/>
        <end position="785"/>
    </location>
</feature>
<dbReference type="InterPro" id="IPR050939">
    <property type="entry name" value="Olfactory_GPCR1"/>
</dbReference>
<gene>
    <name evidence="16" type="ORF">PECUL_23A032621</name>
</gene>
<dbReference type="PANTHER" id="PTHR24242">
    <property type="entry name" value="G-PROTEIN COUPLED RECEPTOR"/>
    <property type="match status" value="1"/>
</dbReference>
<feature type="transmembrane region" description="Helical" evidence="14">
    <location>
        <begin position="417"/>
        <end position="436"/>
    </location>
</feature>
<dbReference type="PROSITE" id="PS50262">
    <property type="entry name" value="G_PROTEIN_RECEP_F1_2"/>
    <property type="match status" value="3"/>
</dbReference>
<dbReference type="EMBL" id="OW240914">
    <property type="protein sequence ID" value="CAH2272511.1"/>
    <property type="molecule type" value="Genomic_DNA"/>
</dbReference>
<evidence type="ECO:0000256" key="1">
    <source>
        <dbReference type="ARBA" id="ARBA00004651"/>
    </source>
</evidence>
<dbReference type="InterPro" id="IPR000276">
    <property type="entry name" value="GPCR_Rhodpsn"/>
</dbReference>
<dbReference type="GO" id="GO:0005886">
    <property type="term" value="C:plasma membrane"/>
    <property type="evidence" value="ECO:0007669"/>
    <property type="project" value="UniProtKB-SubCell"/>
</dbReference>
<feature type="domain" description="G-protein coupled receptors family 1 profile" evidence="15">
    <location>
        <begin position="47"/>
        <end position="304"/>
    </location>
</feature>
<dbReference type="AlphaFoldDB" id="A0AAD1RJ17"/>
<dbReference type="Gene3D" id="1.20.1070.10">
    <property type="entry name" value="Rhodopsin 7-helix transmembrane proteins"/>
    <property type="match status" value="3"/>
</dbReference>
<feature type="transmembrane region" description="Helical" evidence="14">
    <location>
        <begin position="827"/>
        <end position="853"/>
    </location>
</feature>
<evidence type="ECO:0000256" key="12">
    <source>
        <dbReference type="ARBA" id="ARBA00023224"/>
    </source>
</evidence>
<feature type="non-terminal residue" evidence="16">
    <location>
        <position position="1"/>
    </location>
</feature>
<feature type="transmembrane region" description="Helical" evidence="14">
    <location>
        <begin position="456"/>
        <end position="474"/>
    </location>
</feature>
<feature type="transmembrane region" description="Helical" evidence="14">
    <location>
        <begin position="253"/>
        <end position="273"/>
    </location>
</feature>
<dbReference type="GO" id="GO:0004930">
    <property type="term" value="F:G protein-coupled receptor activity"/>
    <property type="evidence" value="ECO:0007669"/>
    <property type="project" value="UniProtKB-KW"/>
</dbReference>
<dbReference type="PROSITE" id="PS00237">
    <property type="entry name" value="G_PROTEIN_RECEP_F1_1"/>
    <property type="match status" value="3"/>
</dbReference>
<comment type="subcellular location">
    <subcellularLocation>
        <location evidence="1">Cell membrane</location>
        <topology evidence="1">Multi-pass membrane protein</topology>
    </subcellularLocation>
</comment>
<feature type="transmembrane region" description="Helical" evidence="14">
    <location>
        <begin position="865"/>
        <end position="887"/>
    </location>
</feature>
<evidence type="ECO:0000256" key="4">
    <source>
        <dbReference type="ARBA" id="ARBA00022692"/>
    </source>
</evidence>
<dbReference type="Pfam" id="PF13853">
    <property type="entry name" value="7tm_4"/>
    <property type="match status" value="3"/>
</dbReference>
<feature type="domain" description="G-protein coupled receptors family 1 profile" evidence="15">
    <location>
        <begin position="668"/>
        <end position="916"/>
    </location>
</feature>
<name>A0AAD1RJ17_PELCU</name>
<evidence type="ECO:0000256" key="5">
    <source>
        <dbReference type="ARBA" id="ARBA00022725"/>
    </source>
</evidence>
<feature type="transmembrane region" description="Helical" evidence="14">
    <location>
        <begin position="147"/>
        <end position="168"/>
    </location>
</feature>
<feature type="transmembrane region" description="Helical" evidence="14">
    <location>
        <begin position="68"/>
        <end position="92"/>
    </location>
</feature>
<dbReference type="FunFam" id="1.20.1070.10:FF:000010">
    <property type="entry name" value="Olfactory receptor"/>
    <property type="match status" value="3"/>
</dbReference>
<evidence type="ECO:0000256" key="14">
    <source>
        <dbReference type="SAM" id="Phobius"/>
    </source>
</evidence>
<feature type="transmembrane region" description="Helical" evidence="14">
    <location>
        <begin position="314"/>
        <end position="331"/>
    </location>
</feature>
<keyword evidence="6 14" id="KW-1133">Transmembrane helix</keyword>
<feature type="transmembrane region" description="Helical" evidence="14">
    <location>
        <begin position="32"/>
        <end position="56"/>
    </location>
</feature>
<dbReference type="PRINTS" id="PR00245">
    <property type="entry name" value="OLFACTORYR"/>
</dbReference>
<dbReference type="InterPro" id="IPR017452">
    <property type="entry name" value="GPCR_Rhodpsn_7TM"/>
</dbReference>
<feature type="non-terminal residue" evidence="16">
    <location>
        <position position="973"/>
    </location>
</feature>
<evidence type="ECO:0000313" key="16">
    <source>
        <dbReference type="EMBL" id="CAH2272511.1"/>
    </source>
</evidence>